<feature type="transmembrane region" description="Helical" evidence="1">
    <location>
        <begin position="52"/>
        <end position="72"/>
    </location>
</feature>
<dbReference type="KEGG" id="baf:BAPKO_0489"/>
<reference evidence="2 3" key="1">
    <citation type="journal article" date="2011" name="J. Bacteriol.">
        <title>Whole-genome sequences of two Borrelia afzelii and two Borrelia garinii Lyme disease agent isolates.</title>
        <authorList>
            <person name="Casjens S.R."/>
            <person name="Mongodin E.F."/>
            <person name="Qiu W.-G."/>
            <person name="Dunn J.J."/>
            <person name="Luft B.J."/>
            <person name="Fraser-Liggett C.M."/>
            <person name="Schutzer S.E."/>
        </authorList>
    </citation>
    <scope>NUCLEOTIDE SEQUENCE [LARGE SCALE GENOMIC DNA]</scope>
    <source>
        <strain evidence="2 3">PKo</strain>
    </source>
</reference>
<sequence>MYHGFESHSLRFLGPVLSSVAKPRQDWKVAAVGDFFGEYASLRFNFEPKCNALLYVKIWIYLFKTFNLVIFYQEAFFVRYFLCFIKFFGTFFKVIVLRYKYVV</sequence>
<protein>
    <submittedName>
        <fullName evidence="2">Uncharacterized protein</fullName>
    </submittedName>
</protein>
<proteinExistence type="predicted"/>
<keyword evidence="1" id="KW-1133">Transmembrane helix</keyword>
<evidence type="ECO:0000256" key="1">
    <source>
        <dbReference type="SAM" id="Phobius"/>
    </source>
</evidence>
<dbReference type="EMBL" id="CP002933">
    <property type="protein sequence ID" value="AEL69686.1"/>
    <property type="molecule type" value="Genomic_DNA"/>
</dbReference>
<keyword evidence="1" id="KW-0472">Membrane</keyword>
<dbReference type="HOGENOM" id="CLU_2258288_0_0_12"/>
<evidence type="ECO:0000313" key="2">
    <source>
        <dbReference type="EMBL" id="AEL69686.1"/>
    </source>
</evidence>
<evidence type="ECO:0000313" key="3">
    <source>
        <dbReference type="Proteomes" id="UP000005216"/>
    </source>
</evidence>
<dbReference type="KEGG" id="bafz:BafPKo_0478"/>
<dbReference type="Proteomes" id="UP000005216">
    <property type="component" value="Chromosome"/>
</dbReference>
<keyword evidence="1" id="KW-0812">Transmembrane</keyword>
<keyword evidence="3" id="KW-1185">Reference proteome</keyword>
<name>Q0SN46_BORAP</name>
<organism evidence="2 3">
    <name type="scientific">Borreliella afzelii (strain PKo)</name>
    <name type="common">Borrelia afzelii</name>
    <dbReference type="NCBI Taxonomy" id="390236"/>
    <lineage>
        <taxon>Bacteria</taxon>
        <taxon>Pseudomonadati</taxon>
        <taxon>Spirochaetota</taxon>
        <taxon>Spirochaetia</taxon>
        <taxon>Spirochaetales</taxon>
        <taxon>Borreliaceae</taxon>
        <taxon>Borreliella</taxon>
    </lineage>
</organism>
<gene>
    <name evidence="2" type="ordered locus">BafPKo_0478</name>
</gene>
<feature type="transmembrane region" description="Helical" evidence="1">
    <location>
        <begin position="78"/>
        <end position="97"/>
    </location>
</feature>
<accession>Q0SN46</accession>
<dbReference type="AlphaFoldDB" id="Q0SN46"/>